<organism evidence="2 3">
    <name type="scientific">Flavobacterium terrae</name>
    <dbReference type="NCBI Taxonomy" id="415425"/>
    <lineage>
        <taxon>Bacteria</taxon>
        <taxon>Pseudomonadati</taxon>
        <taxon>Bacteroidota</taxon>
        <taxon>Flavobacteriia</taxon>
        <taxon>Flavobacteriales</taxon>
        <taxon>Flavobacteriaceae</taxon>
        <taxon>Flavobacterium</taxon>
    </lineage>
</organism>
<evidence type="ECO:0000313" key="3">
    <source>
        <dbReference type="Proteomes" id="UP000184488"/>
    </source>
</evidence>
<reference evidence="3" key="1">
    <citation type="submission" date="2016-11" db="EMBL/GenBank/DDBJ databases">
        <authorList>
            <person name="Varghese N."/>
            <person name="Submissions S."/>
        </authorList>
    </citation>
    <scope>NUCLEOTIDE SEQUENCE [LARGE SCALE GENOMIC DNA]</scope>
    <source>
        <strain evidence="3">DSM 18829</strain>
    </source>
</reference>
<dbReference type="OrthoDB" id="6336595at2"/>
<dbReference type="STRING" id="415425.SAMN05444363_2308"/>
<dbReference type="Proteomes" id="UP000184488">
    <property type="component" value="Unassembled WGS sequence"/>
</dbReference>
<sequence length="376" mass="44045">MNQILIKIFTPQELNHSSYIQTGLFELEKESFLKTKINLSFSQRLGTIRINDKEITETQQSHPKTSFYQLVDIKSGKKINFATDLYDASYSFSKYALDYCDFVFKRNYKEEDIKKLSKNYQDKIYPLGLSFKVKPDNGKNKYVFYLGVFVINVIQSIKLDSLFFNRLKRTIKKQIQHCKNAYNSNDLESYEKFNFVSPENSVLFQTRCFPSEEQNDVFKIHQQRYRIILALRKRFGDLFKGGFIPSNLAKAKYPNALTNLPTDPDSYLELVKKSKVVIYTRGLIYSPAWKMAEYLSQGKVIVAEKLTAELPVPLENGKEVLFFEDEKELILLIEKVLNDSQLSEVLSHNAKKYFDSYVHPKENMRRIITFMLNQNK</sequence>
<feature type="domain" description="Spore protein YkvP/CgeB glycosyl transferase-like" evidence="1">
    <location>
        <begin position="257"/>
        <end position="367"/>
    </location>
</feature>
<dbReference type="AlphaFoldDB" id="A0A1M6FRP0"/>
<keyword evidence="3" id="KW-1185">Reference proteome</keyword>
<dbReference type="InterPro" id="IPR055259">
    <property type="entry name" value="YkvP/CgeB_Glyco_trans-like"/>
</dbReference>
<proteinExistence type="predicted"/>
<dbReference type="RefSeq" id="WP_073311597.1">
    <property type="nucleotide sequence ID" value="NZ_FQZI01000004.1"/>
</dbReference>
<dbReference type="EMBL" id="FQZI01000004">
    <property type="protein sequence ID" value="SHJ00367.1"/>
    <property type="molecule type" value="Genomic_DNA"/>
</dbReference>
<evidence type="ECO:0000313" key="2">
    <source>
        <dbReference type="EMBL" id="SHJ00367.1"/>
    </source>
</evidence>
<accession>A0A1M6FRP0</accession>
<name>A0A1M6FRP0_9FLAO</name>
<evidence type="ECO:0000259" key="1">
    <source>
        <dbReference type="Pfam" id="PF13524"/>
    </source>
</evidence>
<gene>
    <name evidence="2" type="ORF">SAMN05444363_2308</name>
</gene>
<protein>
    <recommendedName>
        <fullName evidence="1">Spore protein YkvP/CgeB glycosyl transferase-like domain-containing protein</fullName>
    </recommendedName>
</protein>
<dbReference type="Pfam" id="PF13524">
    <property type="entry name" value="Glyco_trans_1_2"/>
    <property type="match status" value="1"/>
</dbReference>